<dbReference type="SMART" id="SM00360">
    <property type="entry name" value="RRM"/>
    <property type="match status" value="1"/>
</dbReference>
<dbReference type="InterPro" id="IPR051847">
    <property type="entry name" value="RNA_proc/Spliceosome_comp"/>
</dbReference>
<feature type="compositionally biased region" description="Basic and acidic residues" evidence="3">
    <location>
        <begin position="192"/>
        <end position="202"/>
    </location>
</feature>
<dbReference type="GO" id="GO:0005686">
    <property type="term" value="C:U2 snRNP"/>
    <property type="evidence" value="ECO:0007669"/>
    <property type="project" value="TreeGrafter"/>
</dbReference>
<dbReference type="FunFam" id="3.30.70.330:FF:000609">
    <property type="entry name" value="U2 snRNP component IST3"/>
    <property type="match status" value="1"/>
</dbReference>
<organism evidence="5 6">
    <name type="scientific">Naematelia encephala</name>
    <dbReference type="NCBI Taxonomy" id="71784"/>
    <lineage>
        <taxon>Eukaryota</taxon>
        <taxon>Fungi</taxon>
        <taxon>Dikarya</taxon>
        <taxon>Basidiomycota</taxon>
        <taxon>Agaricomycotina</taxon>
        <taxon>Tremellomycetes</taxon>
        <taxon>Tremellales</taxon>
        <taxon>Naemateliaceae</taxon>
        <taxon>Naematelia</taxon>
    </lineage>
</organism>
<proteinExistence type="predicted"/>
<dbReference type="InterPro" id="IPR000504">
    <property type="entry name" value="RRM_dom"/>
</dbReference>
<dbReference type="STRING" id="71784.A0A1Y2AWT3"/>
<feature type="compositionally biased region" description="Acidic residues" evidence="3">
    <location>
        <begin position="141"/>
        <end position="161"/>
    </location>
</feature>
<feature type="domain" description="RRM" evidence="4">
    <location>
        <begin position="33"/>
        <end position="111"/>
    </location>
</feature>
<dbReference type="EMBL" id="MCFC01000045">
    <property type="protein sequence ID" value="ORY26697.1"/>
    <property type="molecule type" value="Genomic_DNA"/>
</dbReference>
<dbReference type="Gene3D" id="3.30.70.330">
    <property type="match status" value="1"/>
</dbReference>
<dbReference type="GO" id="GO:0071013">
    <property type="term" value="C:catalytic step 2 spliceosome"/>
    <property type="evidence" value="ECO:0007669"/>
    <property type="project" value="TreeGrafter"/>
</dbReference>
<dbReference type="PANTHER" id="PTHR45880">
    <property type="entry name" value="RNA-BINDING MOTIF PROTEIN, X-LINKED 2"/>
    <property type="match status" value="1"/>
</dbReference>
<feature type="region of interest" description="Disordered" evidence="3">
    <location>
        <begin position="111"/>
        <end position="358"/>
    </location>
</feature>
<keyword evidence="1 2" id="KW-0694">RNA-binding</keyword>
<dbReference type="InterPro" id="IPR012677">
    <property type="entry name" value="Nucleotide-bd_a/b_plait_sf"/>
</dbReference>
<gene>
    <name evidence="5" type="ORF">BCR39DRAFT_540470</name>
</gene>
<dbReference type="Pfam" id="PF00076">
    <property type="entry name" value="RRM_1"/>
    <property type="match status" value="1"/>
</dbReference>
<evidence type="ECO:0000256" key="3">
    <source>
        <dbReference type="SAM" id="MobiDB-lite"/>
    </source>
</evidence>
<evidence type="ECO:0000256" key="2">
    <source>
        <dbReference type="PROSITE-ProRule" id="PRU00176"/>
    </source>
</evidence>
<evidence type="ECO:0000256" key="1">
    <source>
        <dbReference type="ARBA" id="ARBA00022884"/>
    </source>
</evidence>
<dbReference type="InterPro" id="IPR035979">
    <property type="entry name" value="RBD_domain_sf"/>
</dbReference>
<dbReference type="GO" id="GO:0071011">
    <property type="term" value="C:precatalytic spliceosome"/>
    <property type="evidence" value="ECO:0007669"/>
    <property type="project" value="TreeGrafter"/>
</dbReference>
<dbReference type="OrthoDB" id="2573941at2759"/>
<evidence type="ECO:0000259" key="4">
    <source>
        <dbReference type="PROSITE" id="PS50102"/>
    </source>
</evidence>
<dbReference type="Proteomes" id="UP000193986">
    <property type="component" value="Unassembled WGS sequence"/>
</dbReference>
<dbReference type="InterPro" id="IPR045844">
    <property type="entry name" value="RRM_Ist3-like"/>
</dbReference>
<protein>
    <recommendedName>
        <fullName evidence="4">RRM domain-containing protein</fullName>
    </recommendedName>
</protein>
<comment type="caution">
    <text evidence="5">The sequence shown here is derived from an EMBL/GenBank/DDBJ whole genome shotgun (WGS) entry which is preliminary data.</text>
</comment>
<dbReference type="InParanoid" id="A0A1Y2AWT3"/>
<accession>A0A1Y2AWT3</accession>
<keyword evidence="6" id="KW-1185">Reference proteome</keyword>
<evidence type="ECO:0000313" key="6">
    <source>
        <dbReference type="Proteomes" id="UP000193986"/>
    </source>
</evidence>
<feature type="compositionally biased region" description="Basic and acidic residues" evidence="3">
    <location>
        <begin position="118"/>
        <end position="129"/>
    </location>
</feature>
<name>A0A1Y2AWT3_9TREE</name>
<sequence length="358" mass="41925">MNSIREINRINERELELGVAGKGSWHDQYKDSAYVFVGGLSYDLTEGDVITIFSQWGEIVDINMPRDKETGKQRGFGFVMYEDQRSTVLAVDNMNGTEILGRIVRVDHCRKYNQPGTKDGDGNHVEPDKPTYNAMPPVLEGSDESDSSESEAADSLDEEDPMAAFLRAQKKEEKQKQKKKTITDGSGKKRKHEGETKEERRVRKEAKRMKKAEKERKKADKGGKVKLEPGEHRKREGERSREADDLEKAKGRANRGDWREGRWELERDEKDKDKDRDRKERDISPRRTHSSRHDEPSRDEHYSRGSHRNGDERHRSRDGEETHKSRDEEHRSRNGSSRYDDQRDWRDRDRNRDRDRYA</sequence>
<dbReference type="CDD" id="cd12411">
    <property type="entry name" value="RRM_ist3_like"/>
    <property type="match status" value="1"/>
</dbReference>
<reference evidence="5 6" key="1">
    <citation type="submission" date="2016-07" db="EMBL/GenBank/DDBJ databases">
        <title>Pervasive Adenine N6-methylation of Active Genes in Fungi.</title>
        <authorList>
            <consortium name="DOE Joint Genome Institute"/>
            <person name="Mondo S.J."/>
            <person name="Dannebaum R.O."/>
            <person name="Kuo R.C."/>
            <person name="Labutti K."/>
            <person name="Haridas S."/>
            <person name="Kuo A."/>
            <person name="Salamov A."/>
            <person name="Ahrendt S.R."/>
            <person name="Lipzen A."/>
            <person name="Sullivan W."/>
            <person name="Andreopoulos W.B."/>
            <person name="Clum A."/>
            <person name="Lindquist E."/>
            <person name="Daum C."/>
            <person name="Ramamoorthy G.K."/>
            <person name="Gryganskyi A."/>
            <person name="Culley D."/>
            <person name="Magnuson J.K."/>
            <person name="James T.Y."/>
            <person name="O'Malley M.A."/>
            <person name="Stajich J.E."/>
            <person name="Spatafora J.W."/>
            <person name="Visel A."/>
            <person name="Grigoriev I.V."/>
        </authorList>
    </citation>
    <scope>NUCLEOTIDE SEQUENCE [LARGE SCALE GENOMIC DNA]</scope>
    <source>
        <strain evidence="5 6">68-887.2</strain>
    </source>
</reference>
<dbReference type="GO" id="GO:0003723">
    <property type="term" value="F:RNA binding"/>
    <property type="evidence" value="ECO:0007669"/>
    <property type="project" value="UniProtKB-UniRule"/>
</dbReference>
<dbReference type="SUPFAM" id="SSF54928">
    <property type="entry name" value="RNA-binding domain, RBD"/>
    <property type="match status" value="1"/>
</dbReference>
<dbReference type="GO" id="GO:0000398">
    <property type="term" value="P:mRNA splicing, via spliceosome"/>
    <property type="evidence" value="ECO:0007669"/>
    <property type="project" value="InterPro"/>
</dbReference>
<feature type="compositionally biased region" description="Basic and acidic residues" evidence="3">
    <location>
        <begin position="212"/>
        <end position="358"/>
    </location>
</feature>
<dbReference type="PANTHER" id="PTHR45880:SF1">
    <property type="entry name" value="RNA-BINDING MOTIF PROTEIN, X-LINKED 2"/>
    <property type="match status" value="1"/>
</dbReference>
<evidence type="ECO:0000313" key="5">
    <source>
        <dbReference type="EMBL" id="ORY26697.1"/>
    </source>
</evidence>
<dbReference type="AlphaFoldDB" id="A0A1Y2AWT3"/>
<dbReference type="PROSITE" id="PS50102">
    <property type="entry name" value="RRM"/>
    <property type="match status" value="1"/>
</dbReference>